<dbReference type="EMBL" id="LK932521">
    <property type="protein sequence ID" value="CDS88255.1"/>
    <property type="molecule type" value="Genomic_DNA"/>
</dbReference>
<dbReference type="EMBL" id="DAEQIJ010000001">
    <property type="protein sequence ID" value="HBH2618543.1"/>
    <property type="molecule type" value="Genomic_DNA"/>
</dbReference>
<reference evidence="1" key="1">
    <citation type="submission" date="2014-07" db="EMBL/GenBank/DDBJ databases">
        <authorList>
            <person name="Monot Marc"/>
        </authorList>
    </citation>
    <scope>NUCLEOTIDE SEQUENCE</scope>
    <source>
        <strain evidence="3">7032989</strain>
        <strain evidence="2">7032994</strain>
    </source>
</reference>
<evidence type="ECO:0000313" key="7">
    <source>
        <dbReference type="EMBL" id="VFD29596.1"/>
    </source>
</evidence>
<organism evidence="1">
    <name type="scientific">Clostridioides difficile</name>
    <name type="common">Peptoclostridium difficile</name>
    <dbReference type="NCBI Taxonomy" id="1496"/>
    <lineage>
        <taxon>Bacteria</taxon>
        <taxon>Bacillati</taxon>
        <taxon>Bacillota</taxon>
        <taxon>Clostridia</taxon>
        <taxon>Peptostreptococcales</taxon>
        <taxon>Peptostreptococcaceae</taxon>
        <taxon>Clostridioides</taxon>
    </lineage>
</organism>
<proteinExistence type="predicted"/>
<dbReference type="Proteomes" id="UP000372533">
    <property type="component" value="Unassembled WGS sequence"/>
</dbReference>
<dbReference type="Proteomes" id="UP000411588">
    <property type="component" value="Unassembled WGS sequence"/>
</dbReference>
<evidence type="ECO:0000313" key="13">
    <source>
        <dbReference type="Proteomes" id="UP000411588"/>
    </source>
</evidence>
<dbReference type="RefSeq" id="WP_003424459.1">
    <property type="nucleotide sequence ID" value="NZ_AP025558.1"/>
</dbReference>
<dbReference type="EMBL" id="FUPS01000002">
    <property type="protein sequence ID" value="SJR92700.1"/>
    <property type="molecule type" value="Genomic_DNA"/>
</dbReference>
<dbReference type="KEGG" id="pdf:CD630DERM_21151"/>
<evidence type="ECO:0000313" key="4">
    <source>
        <dbReference type="EMBL" id="HBH1543214.1"/>
    </source>
</evidence>
<reference evidence="4" key="3">
    <citation type="journal article" date="2018" name="Genome Biol.">
        <title>SKESA: strategic k-mer extension for scrupulous assemblies.</title>
        <authorList>
            <person name="Souvorov A."/>
            <person name="Agarwala R."/>
            <person name="Lipman D.J."/>
        </authorList>
    </citation>
    <scope>NUCLEOTIDE SEQUENCE</scope>
    <source>
        <strain evidence="5">Clostridioides</strain>
        <strain evidence="4">HN1000</strain>
    </source>
</reference>
<dbReference type="Proteomes" id="UP000878956">
    <property type="component" value="Unassembled WGS sequence"/>
</dbReference>
<evidence type="ECO:0000313" key="8">
    <source>
        <dbReference type="EMBL" id="VFD54738.1"/>
    </source>
</evidence>
<dbReference type="EMBL" id="CAADAT010000012">
    <property type="protein sequence ID" value="VFD54738.1"/>
    <property type="molecule type" value="Genomic_DNA"/>
</dbReference>
<evidence type="ECO:0000313" key="3">
    <source>
        <dbReference type="EMBL" id="CDT16073.1"/>
    </source>
</evidence>
<dbReference type="EMBL" id="LK932994">
    <property type="protein sequence ID" value="CDT16073.1"/>
    <property type="molecule type" value="Genomic_DNA"/>
</dbReference>
<dbReference type="OrthoDB" id="1692944at2"/>
<evidence type="ECO:0000313" key="5">
    <source>
        <dbReference type="EMBL" id="HBH2618543.1"/>
    </source>
</evidence>
<dbReference type="Proteomes" id="UP000189137">
    <property type="component" value="Unassembled WGS sequence"/>
</dbReference>
<evidence type="ECO:0000313" key="12">
    <source>
        <dbReference type="Proteomes" id="UP000372533"/>
    </source>
</evidence>
<dbReference type="Proteomes" id="UP000346772">
    <property type="component" value="Unassembled WGS sequence"/>
</dbReference>
<dbReference type="Proteomes" id="UP000879542">
    <property type="component" value="Unassembled WGS sequence"/>
</dbReference>
<evidence type="ECO:0000313" key="9">
    <source>
        <dbReference type="EMBL" id="VHX98543.1"/>
    </source>
</evidence>
<name>A0A031WKC7_CLODI</name>
<dbReference type="AlphaFoldDB" id="A0A031WKC7"/>
<evidence type="ECO:0000313" key="1">
    <source>
        <dbReference type="EMBL" id="CDS88255.1"/>
    </source>
</evidence>
<dbReference type="EMBL" id="LK932406">
    <property type="protein sequence ID" value="CDS88370.1"/>
    <property type="molecule type" value="Genomic_DNA"/>
</dbReference>
<reference evidence="6 10" key="2">
    <citation type="submission" date="2017-02" db="EMBL/GenBank/DDBJ databases">
        <authorList>
            <consortium name="Pathogen Informatics"/>
        </authorList>
    </citation>
    <scope>NUCLEOTIDE SEQUENCE [LARGE SCALE GENOMIC DNA]</scope>
    <source>
        <strain evidence="8 11">078GUE027</strain>
        <strain evidence="13">clo34</strain>
        <strain evidence="7">Clo34</strain>
        <strain evidence="12">tl291</strain>
        <strain evidence="9">Tl291</strain>
        <strain evidence="6 10">VRECD0157</strain>
    </source>
</reference>
<evidence type="ECO:0000313" key="2">
    <source>
        <dbReference type="EMBL" id="CDS88370.1"/>
    </source>
</evidence>
<dbReference type="PATRIC" id="fig|1496.1371.peg.902"/>
<dbReference type="EMBL" id="DAEPXK010000032">
    <property type="protein sequence ID" value="HBH1543214.1"/>
    <property type="molecule type" value="Genomic_DNA"/>
</dbReference>
<dbReference type="GeneID" id="66354498"/>
<evidence type="ECO:0000313" key="10">
    <source>
        <dbReference type="Proteomes" id="UP000189137"/>
    </source>
</evidence>
<evidence type="ECO:0000313" key="11">
    <source>
        <dbReference type="Proteomes" id="UP000346772"/>
    </source>
</evidence>
<reference evidence="4" key="4">
    <citation type="submission" date="2021-06" db="EMBL/GenBank/DDBJ databases">
        <authorList>
            <consortium name="NCBI Pathogen Detection Project"/>
        </authorList>
    </citation>
    <scope>NUCLEOTIDE SEQUENCE</scope>
    <source>
        <strain evidence="5">Clostridioides</strain>
        <strain evidence="4">HN1000</strain>
    </source>
</reference>
<evidence type="ECO:0000313" key="6">
    <source>
        <dbReference type="EMBL" id="SJR92700.1"/>
    </source>
</evidence>
<protein>
    <submittedName>
        <fullName evidence="4">DUF1450 domain-containing protein</fullName>
    </submittedName>
</protein>
<gene>
    <name evidence="3" type="ORF">BN1095_330291</name>
    <name evidence="1" type="ORF">BN1096_670033</name>
    <name evidence="2" type="ORF">BN1097_670034</name>
    <name evidence="4" type="ORF">KRM00_002736</name>
    <name evidence="5" type="ORF">KRQ00_000264</name>
    <name evidence="9" type="ORF">SAMEA1402366_00917</name>
    <name evidence="7" type="ORF">SAMEA1402399_00642</name>
    <name evidence="8" type="ORF">SAMEA1710456_02232</name>
    <name evidence="6" type="ORF">SAMEA3375112_00665</name>
</gene>
<dbReference type="EMBL" id="CAAJVP010000003">
    <property type="protein sequence ID" value="VHX98543.1"/>
    <property type="molecule type" value="Genomic_DNA"/>
</dbReference>
<dbReference type="EMBL" id="CAADAN010000001">
    <property type="protein sequence ID" value="VFD29596.1"/>
    <property type="molecule type" value="Genomic_DNA"/>
</dbReference>
<accession>A0A031WKC7</accession>
<sequence>MIRVCPNCSNVDVNKLKTLVGEENVKTGCIGQCRAFKKEAVGIIDNELEIKETEAEFFEACKE</sequence>